<organism evidence="1 2">
    <name type="scientific">Mycena albidolilacea</name>
    <dbReference type="NCBI Taxonomy" id="1033008"/>
    <lineage>
        <taxon>Eukaryota</taxon>
        <taxon>Fungi</taxon>
        <taxon>Dikarya</taxon>
        <taxon>Basidiomycota</taxon>
        <taxon>Agaricomycotina</taxon>
        <taxon>Agaricomycetes</taxon>
        <taxon>Agaricomycetidae</taxon>
        <taxon>Agaricales</taxon>
        <taxon>Marasmiineae</taxon>
        <taxon>Mycenaceae</taxon>
        <taxon>Mycena</taxon>
    </lineage>
</organism>
<name>A0AAD6ZVS3_9AGAR</name>
<dbReference type="EMBL" id="JARIHO010000027">
    <property type="protein sequence ID" value="KAJ7340003.1"/>
    <property type="molecule type" value="Genomic_DNA"/>
</dbReference>
<reference evidence="1" key="1">
    <citation type="submission" date="2023-03" db="EMBL/GenBank/DDBJ databases">
        <title>Massive genome expansion in bonnet fungi (Mycena s.s.) driven by repeated elements and novel gene families across ecological guilds.</title>
        <authorList>
            <consortium name="Lawrence Berkeley National Laboratory"/>
            <person name="Harder C.B."/>
            <person name="Miyauchi S."/>
            <person name="Viragh M."/>
            <person name="Kuo A."/>
            <person name="Thoen E."/>
            <person name="Andreopoulos B."/>
            <person name="Lu D."/>
            <person name="Skrede I."/>
            <person name="Drula E."/>
            <person name="Henrissat B."/>
            <person name="Morin E."/>
            <person name="Kohler A."/>
            <person name="Barry K."/>
            <person name="LaButti K."/>
            <person name="Morin E."/>
            <person name="Salamov A."/>
            <person name="Lipzen A."/>
            <person name="Mereny Z."/>
            <person name="Hegedus B."/>
            <person name="Baldrian P."/>
            <person name="Stursova M."/>
            <person name="Weitz H."/>
            <person name="Taylor A."/>
            <person name="Grigoriev I.V."/>
            <person name="Nagy L.G."/>
            <person name="Martin F."/>
            <person name="Kauserud H."/>
        </authorList>
    </citation>
    <scope>NUCLEOTIDE SEQUENCE</scope>
    <source>
        <strain evidence="1">CBHHK002</strain>
    </source>
</reference>
<sequence length="443" mass="48305">ASATFRLHKYLPRVSLQRSPFSYGSHCSPSSARHCVDPMGPHALCAHGLYGAVVQVVSCGPGLPYQVQFLKSAMKFVATSRSATQHAQLRNRLFSCRCNLHDPEIHQLHRPLPPGVTLADTFELMLFYLCKAPAMSIEVFQPKAYDAPKRWPRAVNDVNPFGMPLPQLCDALLAWAVHQSSGYGTFALIGAMTLLWQPFETQVLATPRVFQLATAHLQYALDHVPTNNINDLWAARFSARVYAIASNLIQTLARTDSLHASIANEMGAIAQCMQAYLPPMASSAGDVRLASDWFAAVCARQGRAFVPRGAPEPAPSSNIARGYLPSAWALTLTMRSSKCTSAGCRSETAPQESRVCAACGVARYCSTESFEVLIEISFISSISERPGKRKSVRTSRDDNVAWTRLIHDTESGRAVGHFVALCAQYQVDPALGHAFLVATGRLG</sequence>
<accession>A0AAD6ZVS3</accession>
<gene>
    <name evidence="1" type="ORF">DFH08DRAFT_1013660</name>
</gene>
<protein>
    <submittedName>
        <fullName evidence="1">Uncharacterized protein</fullName>
    </submittedName>
</protein>
<evidence type="ECO:0000313" key="1">
    <source>
        <dbReference type="EMBL" id="KAJ7340003.1"/>
    </source>
</evidence>
<keyword evidence="2" id="KW-1185">Reference proteome</keyword>
<proteinExistence type="predicted"/>
<feature type="non-terminal residue" evidence="1">
    <location>
        <position position="443"/>
    </location>
</feature>
<comment type="caution">
    <text evidence="1">The sequence shown here is derived from an EMBL/GenBank/DDBJ whole genome shotgun (WGS) entry which is preliminary data.</text>
</comment>
<dbReference type="AlphaFoldDB" id="A0AAD6ZVS3"/>
<dbReference type="Proteomes" id="UP001218218">
    <property type="component" value="Unassembled WGS sequence"/>
</dbReference>
<evidence type="ECO:0000313" key="2">
    <source>
        <dbReference type="Proteomes" id="UP001218218"/>
    </source>
</evidence>